<gene>
    <name evidence="3" type="ORF">GCM10007859_23960</name>
</gene>
<name>A0ABQ6BM94_9CAUL</name>
<dbReference type="RefSeq" id="WP_284223244.1">
    <property type="nucleotide sequence ID" value="NZ_BSOY01000064.1"/>
</dbReference>
<evidence type="ECO:0000313" key="4">
    <source>
        <dbReference type="Proteomes" id="UP001156921"/>
    </source>
</evidence>
<organism evidence="3 4">
    <name type="scientific">Brevundimonas denitrificans</name>
    <dbReference type="NCBI Taxonomy" id="1443434"/>
    <lineage>
        <taxon>Bacteria</taxon>
        <taxon>Pseudomonadati</taxon>
        <taxon>Pseudomonadota</taxon>
        <taxon>Alphaproteobacteria</taxon>
        <taxon>Caulobacterales</taxon>
        <taxon>Caulobacteraceae</taxon>
        <taxon>Brevundimonas</taxon>
    </lineage>
</organism>
<dbReference type="InterPro" id="IPR002871">
    <property type="entry name" value="NIF_FeS_clus_asmbl_NifU_N"/>
</dbReference>
<accession>A0ABQ6BM94</accession>
<keyword evidence="4" id="KW-1185">Reference proteome</keyword>
<comment type="caution">
    <text evidence="3">The sequence shown here is derived from an EMBL/GenBank/DDBJ whole genome shotgun (WGS) entry which is preliminary data.</text>
</comment>
<dbReference type="SUPFAM" id="SSF82649">
    <property type="entry name" value="SufE/NifU"/>
    <property type="match status" value="1"/>
</dbReference>
<feature type="domain" description="NIF system FeS cluster assembly NifU N-terminal" evidence="2">
    <location>
        <begin position="6"/>
        <end position="123"/>
    </location>
</feature>
<proteinExistence type="predicted"/>
<dbReference type="EMBL" id="BSOY01000064">
    <property type="protein sequence ID" value="GLS02372.1"/>
    <property type="molecule type" value="Genomic_DNA"/>
</dbReference>
<feature type="region of interest" description="Disordered" evidence="1">
    <location>
        <begin position="141"/>
        <end position="160"/>
    </location>
</feature>
<protein>
    <submittedName>
        <fullName evidence="3">Iron-sulfur cluster assembly scaffold protein</fullName>
    </submittedName>
</protein>
<dbReference type="Pfam" id="PF01592">
    <property type="entry name" value="NifU_N"/>
    <property type="match status" value="1"/>
</dbReference>
<evidence type="ECO:0000256" key="1">
    <source>
        <dbReference type="SAM" id="MobiDB-lite"/>
    </source>
</evidence>
<evidence type="ECO:0000259" key="2">
    <source>
        <dbReference type="Pfam" id="PF01592"/>
    </source>
</evidence>
<reference evidence="4" key="1">
    <citation type="journal article" date="2019" name="Int. J. Syst. Evol. Microbiol.">
        <title>The Global Catalogue of Microorganisms (GCM) 10K type strain sequencing project: providing services to taxonomists for standard genome sequencing and annotation.</title>
        <authorList>
            <consortium name="The Broad Institute Genomics Platform"/>
            <consortium name="The Broad Institute Genome Sequencing Center for Infectious Disease"/>
            <person name="Wu L."/>
            <person name="Ma J."/>
        </authorList>
    </citation>
    <scope>NUCLEOTIDE SEQUENCE [LARGE SCALE GENOMIC DNA]</scope>
    <source>
        <strain evidence="4">NBRC 110107</strain>
    </source>
</reference>
<dbReference type="Gene3D" id="3.90.1010.10">
    <property type="match status" value="1"/>
</dbReference>
<sequence>MIDELYSARILKLAANLPHSGRLAAPEGTGERVAKLCGSRAVVDVTLDDAGRVETFAQDVKACALGQAAAGVLGEAVIGASLDELVEARDAMSAMLKAGGKGPTGRFEGLRALKQVADYPARHASTMVAIEATLDAVRQAQGRPVTRDRADTRTSLAGAA</sequence>
<evidence type="ECO:0000313" key="3">
    <source>
        <dbReference type="EMBL" id="GLS02372.1"/>
    </source>
</evidence>
<dbReference type="Proteomes" id="UP001156921">
    <property type="component" value="Unassembled WGS sequence"/>
</dbReference>